<dbReference type="Proteomes" id="UP001221898">
    <property type="component" value="Unassembled WGS sequence"/>
</dbReference>
<evidence type="ECO:0000313" key="1">
    <source>
        <dbReference type="EMBL" id="KAJ8388056.1"/>
    </source>
</evidence>
<comment type="caution">
    <text evidence="1">The sequence shown here is derived from an EMBL/GenBank/DDBJ whole genome shotgun (WGS) entry which is preliminary data.</text>
</comment>
<reference evidence="1" key="1">
    <citation type="journal article" date="2023" name="Science">
        <title>Genome structures resolve the early diversification of teleost fishes.</title>
        <authorList>
            <person name="Parey E."/>
            <person name="Louis A."/>
            <person name="Montfort J."/>
            <person name="Bouchez O."/>
            <person name="Roques C."/>
            <person name="Iampietro C."/>
            <person name="Lluch J."/>
            <person name="Castinel A."/>
            <person name="Donnadieu C."/>
            <person name="Desvignes T."/>
            <person name="Floi Bucao C."/>
            <person name="Jouanno E."/>
            <person name="Wen M."/>
            <person name="Mejri S."/>
            <person name="Dirks R."/>
            <person name="Jansen H."/>
            <person name="Henkel C."/>
            <person name="Chen W.J."/>
            <person name="Zahm M."/>
            <person name="Cabau C."/>
            <person name="Klopp C."/>
            <person name="Thompson A.W."/>
            <person name="Robinson-Rechavi M."/>
            <person name="Braasch I."/>
            <person name="Lecointre G."/>
            <person name="Bobe J."/>
            <person name="Postlethwait J.H."/>
            <person name="Berthelot C."/>
            <person name="Roest Crollius H."/>
            <person name="Guiguen Y."/>
        </authorList>
    </citation>
    <scope>NUCLEOTIDE SEQUENCE</scope>
    <source>
        <strain evidence="1">NC1722</strain>
    </source>
</reference>
<evidence type="ECO:0000313" key="2">
    <source>
        <dbReference type="Proteomes" id="UP001221898"/>
    </source>
</evidence>
<dbReference type="AlphaFoldDB" id="A0AAD7RS84"/>
<gene>
    <name evidence="1" type="ORF">AAFF_G00146740</name>
</gene>
<accession>A0AAD7RS84</accession>
<name>A0AAD7RS84_9TELE</name>
<protein>
    <submittedName>
        <fullName evidence="1">Uncharacterized protein</fullName>
    </submittedName>
</protein>
<proteinExistence type="predicted"/>
<dbReference type="EMBL" id="JAINUG010000201">
    <property type="protein sequence ID" value="KAJ8388056.1"/>
    <property type="molecule type" value="Genomic_DNA"/>
</dbReference>
<keyword evidence="2" id="KW-1185">Reference proteome</keyword>
<sequence>MEPQGHALGGAHWPGPSEAFKSVPGTGYFDSGDSVMGAMYVHASLALTHVSLNRHRGPSVSPENRPPTHPALCQNHLLTDSLSSLSKPWVRFCLIPEDLLKDDILGLFFGIGGDLTLLCPTLCGR</sequence>
<organism evidence="1 2">
    <name type="scientific">Aldrovandia affinis</name>
    <dbReference type="NCBI Taxonomy" id="143900"/>
    <lineage>
        <taxon>Eukaryota</taxon>
        <taxon>Metazoa</taxon>
        <taxon>Chordata</taxon>
        <taxon>Craniata</taxon>
        <taxon>Vertebrata</taxon>
        <taxon>Euteleostomi</taxon>
        <taxon>Actinopterygii</taxon>
        <taxon>Neopterygii</taxon>
        <taxon>Teleostei</taxon>
        <taxon>Notacanthiformes</taxon>
        <taxon>Halosauridae</taxon>
        <taxon>Aldrovandia</taxon>
    </lineage>
</organism>